<keyword evidence="7" id="KW-1185">Reference proteome</keyword>
<dbReference type="Proteomes" id="UP000235220">
    <property type="component" value="Chromosome 6"/>
</dbReference>
<dbReference type="GO" id="GO:0003677">
    <property type="term" value="F:DNA binding"/>
    <property type="evidence" value="ECO:0007669"/>
    <property type="project" value="UniProtKB-KW"/>
</dbReference>
<keyword evidence="2" id="KW-0805">Transcription regulation</keyword>
<evidence type="ECO:0000256" key="1">
    <source>
        <dbReference type="ARBA" id="ARBA00004123"/>
    </source>
</evidence>
<dbReference type="Pfam" id="PF13837">
    <property type="entry name" value="Myb_DNA-bind_4"/>
    <property type="match status" value="3"/>
</dbReference>
<dbReference type="GeneID" id="109011418"/>
<dbReference type="PROSITE" id="PS50090">
    <property type="entry name" value="MYB_LIKE"/>
    <property type="match status" value="1"/>
</dbReference>
<dbReference type="PANTHER" id="PTHR21654">
    <property type="entry name" value="FI21293P1"/>
    <property type="match status" value="1"/>
</dbReference>
<evidence type="ECO:0000256" key="6">
    <source>
        <dbReference type="SAM" id="MobiDB-lite"/>
    </source>
</evidence>
<accession>A0A2I4GWA4</accession>
<dbReference type="Gramene" id="Jr06_01820_p1">
    <property type="protein sequence ID" value="cds.Jr06_01820_p1"/>
    <property type="gene ID" value="Jr06_01820"/>
</dbReference>
<evidence type="ECO:0000256" key="5">
    <source>
        <dbReference type="ARBA" id="ARBA00023242"/>
    </source>
</evidence>
<feature type="region of interest" description="Disordered" evidence="6">
    <location>
        <begin position="550"/>
        <end position="604"/>
    </location>
</feature>
<dbReference type="AlphaFoldDB" id="A0A2I4GWA4"/>
<evidence type="ECO:0000313" key="7">
    <source>
        <dbReference type="Proteomes" id="UP000235220"/>
    </source>
</evidence>
<evidence type="ECO:0000256" key="2">
    <source>
        <dbReference type="ARBA" id="ARBA00023015"/>
    </source>
</evidence>
<gene>
    <name evidence="8" type="primary">LOC109011418</name>
</gene>
<reference evidence="8" key="1">
    <citation type="submission" date="2025-08" db="UniProtKB">
        <authorList>
            <consortium name="RefSeq"/>
        </authorList>
    </citation>
    <scope>IDENTIFICATION</scope>
    <source>
        <tissue evidence="8">Leaves</tissue>
    </source>
</reference>
<feature type="compositionally biased region" description="Basic and acidic residues" evidence="6">
    <location>
        <begin position="555"/>
        <end position="564"/>
    </location>
</feature>
<sequence length="604" mass="68357">MMGGSDVLGSSGGEIREVVAGAHDDDDGDEGVVVGSNSGEEDHNKVNGGNHEGGESMSNCGGNRWPRQETLALLKIRSDIDVVFRDSNLKGPLWEEIARDMRNIYRSMVFFFANVVIIRKLADLGYNRSAKKCKEKFENVCKYHKRTKEGRTGKPEGKAYRFFDQLQAFERQPSSSSTVGHPKPKAASSTSTTVSQITVPLKTNPTFISQSLNIAVFPTISNSTVSPAPVIEPAKFSAQTNNPRRRDPFQSTISANLFSRTSTSSSTESDQELKASYMRKRKWKGFFRRIAKEVIEKQEKLQQKFLEAIDKQENERTVREEAWRMQEMERINQEHEVLVRECSTAAANDAAIIAFLQKISGQSHPTQAHDDNNTVLSLTLLPRPLPPQLSNSSDLQKMGSFENISTPTSSSRWPKAEVQALIRIRKSLELKYQESGTKGQMWEDISAGMRRLGYIRSAKRCKEKWENINKYFKKVKDRNLKRREDSNTCPYFQQLDALYKDKNKINSSVVSTPPGRSVKPASSGLMEPLMVQPERQWRPIQEDIFNLPQSTAPDIYHDDHRENVEQNQEEDRDADDDSDEEEDQDGGGGYEMVINKPSLMENTE</sequence>
<comment type="subcellular location">
    <subcellularLocation>
        <location evidence="1">Nucleus</location>
    </subcellularLocation>
</comment>
<name>A0A2I4GWA4_JUGRE</name>
<organism evidence="7 8">
    <name type="scientific">Juglans regia</name>
    <name type="common">English walnut</name>
    <dbReference type="NCBI Taxonomy" id="51240"/>
    <lineage>
        <taxon>Eukaryota</taxon>
        <taxon>Viridiplantae</taxon>
        <taxon>Streptophyta</taxon>
        <taxon>Embryophyta</taxon>
        <taxon>Tracheophyta</taxon>
        <taxon>Spermatophyta</taxon>
        <taxon>Magnoliopsida</taxon>
        <taxon>eudicotyledons</taxon>
        <taxon>Gunneridae</taxon>
        <taxon>Pentapetalae</taxon>
        <taxon>rosids</taxon>
        <taxon>fabids</taxon>
        <taxon>Fagales</taxon>
        <taxon>Juglandaceae</taxon>
        <taxon>Juglans</taxon>
    </lineage>
</organism>
<evidence type="ECO:0000256" key="3">
    <source>
        <dbReference type="ARBA" id="ARBA00023125"/>
    </source>
</evidence>
<keyword evidence="5" id="KW-0539">Nucleus</keyword>
<dbReference type="KEGG" id="jre:109011418"/>
<keyword evidence="3" id="KW-0238">DNA-binding</keyword>
<proteinExistence type="predicted"/>
<dbReference type="OrthoDB" id="691673at2759"/>
<evidence type="ECO:0000313" key="8">
    <source>
        <dbReference type="RefSeq" id="XP_018848173.1"/>
    </source>
</evidence>
<keyword evidence="4" id="KW-0804">Transcription</keyword>
<protein>
    <submittedName>
        <fullName evidence="8">Trihelix transcription factor GT-2-like isoform X1</fullName>
    </submittedName>
</protein>
<dbReference type="GO" id="GO:0006355">
    <property type="term" value="P:regulation of DNA-templated transcription"/>
    <property type="evidence" value="ECO:0007669"/>
    <property type="project" value="UniProtKB-ARBA"/>
</dbReference>
<dbReference type="FunFam" id="1.10.10.60:FF:000092">
    <property type="entry name" value="Trihelix transcription factor GT-2"/>
    <property type="match status" value="1"/>
</dbReference>
<feature type="region of interest" description="Disordered" evidence="6">
    <location>
        <begin position="171"/>
        <end position="192"/>
    </location>
</feature>
<dbReference type="RefSeq" id="XP_018848173.1">
    <property type="nucleotide sequence ID" value="XM_018992628.2"/>
</dbReference>
<dbReference type="Gene3D" id="1.10.10.60">
    <property type="entry name" value="Homeodomain-like"/>
    <property type="match status" value="2"/>
</dbReference>
<dbReference type="PANTHER" id="PTHR21654:SF73">
    <property type="entry name" value="TRIHELIX TRANSCRIPTION FACTOR GT-2"/>
    <property type="match status" value="1"/>
</dbReference>
<dbReference type="InterPro" id="IPR001005">
    <property type="entry name" value="SANT/Myb"/>
</dbReference>
<dbReference type="SMART" id="SM00717">
    <property type="entry name" value="SANT"/>
    <property type="match status" value="2"/>
</dbReference>
<feature type="compositionally biased region" description="Acidic residues" evidence="6">
    <location>
        <begin position="567"/>
        <end position="585"/>
    </location>
</feature>
<dbReference type="InterPro" id="IPR044822">
    <property type="entry name" value="Myb_DNA-bind_4"/>
</dbReference>
<feature type="region of interest" description="Disordered" evidence="6">
    <location>
        <begin position="506"/>
        <end position="525"/>
    </location>
</feature>
<dbReference type="GO" id="GO:0005634">
    <property type="term" value="C:nucleus"/>
    <property type="evidence" value="ECO:0007669"/>
    <property type="project" value="UniProtKB-SubCell"/>
</dbReference>
<evidence type="ECO:0000256" key="4">
    <source>
        <dbReference type="ARBA" id="ARBA00023163"/>
    </source>
</evidence>
<dbReference type="STRING" id="51240.A0A2I4GWA4"/>
<dbReference type="CDD" id="cd12203">
    <property type="entry name" value="GT1"/>
    <property type="match status" value="2"/>
</dbReference>
<feature type="region of interest" description="Disordered" evidence="6">
    <location>
        <begin position="1"/>
        <end position="62"/>
    </location>
</feature>